<keyword evidence="1" id="KW-0413">Isomerase</keyword>
<reference evidence="1 2" key="1">
    <citation type="journal article" date="2015" name="Sci. Rep.">
        <title>The genome of Leishmania panamensis: insights into genomics of the L. (Viannia) subgenus.</title>
        <authorList>
            <person name="Llanes A."/>
            <person name="Restrepo C.M."/>
            <person name="Vecchio G.D."/>
            <person name="Anguizola F.J."/>
            <person name="Lleonart R."/>
        </authorList>
    </citation>
    <scope>NUCLEOTIDE SEQUENCE [LARGE SCALE GENOMIC DNA]</scope>
    <source>
        <strain evidence="1 2">MHOM/PA/94/PSC-1</strain>
    </source>
</reference>
<dbReference type="EC" id="5.6.1.3" evidence="1"/>
<dbReference type="Proteomes" id="UP000063063">
    <property type="component" value="Chromosome 20"/>
</dbReference>
<dbReference type="EMBL" id="CP009389">
    <property type="protein sequence ID" value="AIN97603.2"/>
    <property type="molecule type" value="Genomic_DNA"/>
</dbReference>
<dbReference type="AlphaFoldDB" id="A0A088RNS6"/>
<evidence type="ECO:0000313" key="1">
    <source>
        <dbReference type="EMBL" id="AIN97603.2"/>
    </source>
</evidence>
<accession>A0A088RNS6</accession>
<protein>
    <submittedName>
        <fullName evidence="1">Kinesin, putative</fullName>
        <ecNumber evidence="1">5.6.1.3</ecNumber>
    </submittedName>
</protein>
<gene>
    <name evidence="1" type="ORF">LPMP_201100</name>
</gene>
<dbReference type="VEuPathDB" id="TriTrypDB:LPMP_201100"/>
<organism evidence="1 2">
    <name type="scientific">Leishmania panamensis</name>
    <dbReference type="NCBI Taxonomy" id="5679"/>
    <lineage>
        <taxon>Eukaryota</taxon>
        <taxon>Discoba</taxon>
        <taxon>Euglenozoa</taxon>
        <taxon>Kinetoplastea</taxon>
        <taxon>Metakinetoplastina</taxon>
        <taxon>Trypanosomatida</taxon>
        <taxon>Trypanosomatidae</taxon>
        <taxon>Leishmaniinae</taxon>
        <taxon>Leishmania</taxon>
        <taxon>Leishmania guyanensis species complex</taxon>
    </lineage>
</organism>
<dbReference type="GO" id="GO:0016787">
    <property type="term" value="F:hydrolase activity"/>
    <property type="evidence" value="ECO:0007669"/>
    <property type="project" value="UniProtKB-KW"/>
</dbReference>
<dbReference type="KEGG" id="lpan:LPMP_201100"/>
<name>A0A088RNS6_LEIPA</name>
<keyword evidence="2" id="KW-1185">Reference proteome</keyword>
<dbReference type="eggNOG" id="KOG0243">
    <property type="taxonomic scope" value="Eukaryota"/>
</dbReference>
<dbReference type="VEuPathDB" id="TriTrypDB:LPAL13_200021200"/>
<proteinExistence type="predicted"/>
<dbReference type="GeneID" id="22574318"/>
<dbReference type="RefSeq" id="XP_010698310.1">
    <property type="nucleotide sequence ID" value="XM_010700008.1"/>
</dbReference>
<evidence type="ECO:0000313" key="2">
    <source>
        <dbReference type="Proteomes" id="UP000063063"/>
    </source>
</evidence>
<sequence>MRNADSREDTPSPPRRTRQVVWNHRNVDAIPSDLTRTSAHVDPISSSGAVNATRTLRESKRYFGCIRVVVRCRPLQPDTEADHSAERVHINGDEVIVRDRMAPNEGRSYRFDRVLPAEADQVATFAEIAPLVEHVLDGLHATVLAYGQTGSGKTYTMDGLRSSRLNLQQRQTMVPHVDGTAVQQHGIMLRIIQLLFDRARERQRAVGVEDAESPDNAGTTDDGVVYTFRCSFYQIYNEKISDLLRGIGVSANANEAAAPLPFSSSTLAKLQMDARGKRGVDQGDLRVRWHKGDVFKVENLFICTCNSPDEMRGMLFSGIQQKIVSGHLINRQSSRSHCVFTIYVESRARQNGELLSQSELSLVDLAGSEKIGLLSHRPGAKLIKESIDINTSLLALGKVITALSGGAAEATSTLKRKNAGVVSHARGGAEQHTGGRHIPYRDSKLTMLLKHALGGNSLTTMIACISPSDRYVEETISTLMYASRAKSIRNAPHVNEDATTLLMRKLRGEIAQLKTEVGCYREMAMKSLVEREGRANVCERCSGVVYTNSLRPADPSSSIGRSTAADVTTGQEVDELADSLVVACGMLAKLMQANAELREFYDTARGVQDAVERREAELNAENLSLRERLAMLEDIVLQEDLEEVKEDSLLGDADAKGMLNSSKPPKQARPSRERPELSCAVGGPLSAVTQTTALPALEQCTGDRASSAGAVNDSATGGSSSQRSTVSSTDVGRPAAVGNARCEPSKRASTSPSTRSAARVSAPHSGAVASPVRTRALGPSPTVEQLSSVLHGLPSGIPALGDASEALLMRRADRASLRKRATEDKDGRQEHGRKKTRKKRSGGLARRLTEYEARYRMPHTTETYADYYQQPVRSKSVAVVVPGVPAIRASETASMQVTAALQDMRITVSKLPKAVVREYVPASLLRPGMFGSLAFGGEDAAKMRFEQNRCAREARLRESKQRQQELYRKVHLAVHGLRSEDQASVGVAHSSSSASSLETETPQQANRTSDYTSNPGERETESCRSGLVYPICAPTSSCAPLAVKRAGTAPYCEPSVRQSPSASFASMTRLMEYVKHNK</sequence>